<dbReference type="CDD" id="cd00041">
    <property type="entry name" value="CUB"/>
    <property type="match status" value="1"/>
</dbReference>
<evidence type="ECO:0000256" key="1">
    <source>
        <dbReference type="ARBA" id="ARBA00022737"/>
    </source>
</evidence>
<dbReference type="AlphaFoldDB" id="A0ABD2PRW9"/>
<comment type="caution">
    <text evidence="5">The sequence shown here is derived from an EMBL/GenBank/DDBJ whole genome shotgun (WGS) entry which is preliminary data.</text>
</comment>
<comment type="caution">
    <text evidence="3">Lacks conserved residue(s) required for the propagation of feature annotation.</text>
</comment>
<dbReference type="Proteomes" id="UP001626550">
    <property type="component" value="Unassembled WGS sequence"/>
</dbReference>
<dbReference type="PANTHER" id="PTHR24251">
    <property type="entry name" value="OVOCHYMASE-RELATED"/>
    <property type="match status" value="1"/>
</dbReference>
<feature type="domain" description="CUB" evidence="4">
    <location>
        <begin position="1"/>
        <end position="54"/>
    </location>
</feature>
<keyword evidence="1" id="KW-0677">Repeat</keyword>
<sequence>MVYDGDSRNATLLAKKCGNETPKPIYSSGPNMLISFNSDSSIQTEGFQMKFTAGLFLPSTALL</sequence>
<keyword evidence="6" id="KW-1185">Reference proteome</keyword>
<protein>
    <recommendedName>
        <fullName evidence="4">CUB domain-containing protein</fullName>
    </recommendedName>
</protein>
<dbReference type="Gene3D" id="2.60.120.290">
    <property type="entry name" value="Spermadhesin, CUB domain"/>
    <property type="match status" value="1"/>
</dbReference>
<evidence type="ECO:0000256" key="2">
    <source>
        <dbReference type="ARBA" id="ARBA00023157"/>
    </source>
</evidence>
<dbReference type="PROSITE" id="PS01180">
    <property type="entry name" value="CUB"/>
    <property type="match status" value="1"/>
</dbReference>
<dbReference type="EMBL" id="JBJKFK010003404">
    <property type="protein sequence ID" value="KAL3309940.1"/>
    <property type="molecule type" value="Genomic_DNA"/>
</dbReference>
<organism evidence="5 6">
    <name type="scientific">Cichlidogyrus casuarinus</name>
    <dbReference type="NCBI Taxonomy" id="1844966"/>
    <lineage>
        <taxon>Eukaryota</taxon>
        <taxon>Metazoa</taxon>
        <taxon>Spiralia</taxon>
        <taxon>Lophotrochozoa</taxon>
        <taxon>Platyhelminthes</taxon>
        <taxon>Monogenea</taxon>
        <taxon>Monopisthocotylea</taxon>
        <taxon>Dactylogyridea</taxon>
        <taxon>Ancyrocephalidae</taxon>
        <taxon>Cichlidogyrus</taxon>
    </lineage>
</organism>
<dbReference type="PANTHER" id="PTHR24251:SF37">
    <property type="entry name" value="CUB DOMAIN-CONTAINING PROTEIN"/>
    <property type="match status" value="1"/>
</dbReference>
<evidence type="ECO:0000256" key="3">
    <source>
        <dbReference type="PROSITE-ProRule" id="PRU00059"/>
    </source>
</evidence>
<evidence type="ECO:0000313" key="5">
    <source>
        <dbReference type="EMBL" id="KAL3309940.1"/>
    </source>
</evidence>
<accession>A0ABD2PRW9</accession>
<name>A0ABD2PRW9_9PLAT</name>
<proteinExistence type="predicted"/>
<evidence type="ECO:0000259" key="4">
    <source>
        <dbReference type="PROSITE" id="PS01180"/>
    </source>
</evidence>
<reference evidence="5 6" key="1">
    <citation type="submission" date="2024-11" db="EMBL/GenBank/DDBJ databases">
        <title>Adaptive evolution of stress response genes in parasites aligns with host niche diversity.</title>
        <authorList>
            <person name="Hahn C."/>
            <person name="Resl P."/>
        </authorList>
    </citation>
    <scope>NUCLEOTIDE SEQUENCE [LARGE SCALE GENOMIC DNA]</scope>
    <source>
        <strain evidence="5">EGGRZ-B1_66</strain>
        <tissue evidence="5">Body</tissue>
    </source>
</reference>
<keyword evidence="2" id="KW-1015">Disulfide bond</keyword>
<evidence type="ECO:0000313" key="6">
    <source>
        <dbReference type="Proteomes" id="UP001626550"/>
    </source>
</evidence>
<dbReference type="SUPFAM" id="SSF49854">
    <property type="entry name" value="Spermadhesin, CUB domain"/>
    <property type="match status" value="1"/>
</dbReference>
<gene>
    <name evidence="5" type="ORF">Ciccas_011504</name>
</gene>
<dbReference type="InterPro" id="IPR035914">
    <property type="entry name" value="Sperma_CUB_dom_sf"/>
</dbReference>
<dbReference type="InterPro" id="IPR000859">
    <property type="entry name" value="CUB_dom"/>
</dbReference>
<dbReference type="Pfam" id="PF00431">
    <property type="entry name" value="CUB"/>
    <property type="match status" value="1"/>
</dbReference>